<proteinExistence type="predicted"/>
<dbReference type="RefSeq" id="WP_146532208.1">
    <property type="nucleotide sequence ID" value="NZ_SJPX01000001.1"/>
</dbReference>
<gene>
    <name evidence="2" type="ORF">Poly59_01900</name>
</gene>
<feature type="region of interest" description="Disordered" evidence="1">
    <location>
        <begin position="23"/>
        <end position="72"/>
    </location>
</feature>
<dbReference type="EMBL" id="SJPX01000001">
    <property type="protein sequence ID" value="TWU57283.1"/>
    <property type="molecule type" value="Genomic_DNA"/>
</dbReference>
<name>A0A5C6F6F9_9BACT</name>
<evidence type="ECO:0000256" key="1">
    <source>
        <dbReference type="SAM" id="MobiDB-lite"/>
    </source>
</evidence>
<evidence type="ECO:0000313" key="2">
    <source>
        <dbReference type="EMBL" id="TWU57283.1"/>
    </source>
</evidence>
<organism evidence="2 3">
    <name type="scientific">Rubripirellula reticaptiva</name>
    <dbReference type="NCBI Taxonomy" id="2528013"/>
    <lineage>
        <taxon>Bacteria</taxon>
        <taxon>Pseudomonadati</taxon>
        <taxon>Planctomycetota</taxon>
        <taxon>Planctomycetia</taxon>
        <taxon>Pirellulales</taxon>
        <taxon>Pirellulaceae</taxon>
        <taxon>Rubripirellula</taxon>
    </lineage>
</organism>
<sequence>MPYLMINLDDVGDCQRGLRQLSGRLRRAGVDPLPEGPGGGGGGCRPGNGGHRQRGQQDDEKEKDGPAGLPLKQKLNRISKRGVWRFISGIASLDQTPRSLAEFDQALSLPPNKMRSTKAIFAKLENRFDIRFLKLAEDAGDDDSGNPRYIMPPRIRKVVREIVG</sequence>
<protein>
    <submittedName>
        <fullName evidence="2">Uncharacterized protein</fullName>
    </submittedName>
</protein>
<accession>A0A5C6F6F9</accession>
<dbReference type="Proteomes" id="UP000317977">
    <property type="component" value="Unassembled WGS sequence"/>
</dbReference>
<dbReference type="OrthoDB" id="284635at2"/>
<dbReference type="AlphaFoldDB" id="A0A5C6F6F9"/>
<keyword evidence="3" id="KW-1185">Reference proteome</keyword>
<reference evidence="2 3" key="1">
    <citation type="submission" date="2019-02" db="EMBL/GenBank/DDBJ databases">
        <title>Deep-cultivation of Planctomycetes and their phenomic and genomic characterization uncovers novel biology.</title>
        <authorList>
            <person name="Wiegand S."/>
            <person name="Jogler M."/>
            <person name="Boedeker C."/>
            <person name="Pinto D."/>
            <person name="Vollmers J."/>
            <person name="Rivas-Marin E."/>
            <person name="Kohn T."/>
            <person name="Peeters S.H."/>
            <person name="Heuer A."/>
            <person name="Rast P."/>
            <person name="Oberbeckmann S."/>
            <person name="Bunk B."/>
            <person name="Jeske O."/>
            <person name="Meyerdierks A."/>
            <person name="Storesund J.E."/>
            <person name="Kallscheuer N."/>
            <person name="Luecker S."/>
            <person name="Lage O.M."/>
            <person name="Pohl T."/>
            <person name="Merkel B.J."/>
            <person name="Hornburger P."/>
            <person name="Mueller R.-W."/>
            <person name="Bruemmer F."/>
            <person name="Labrenz M."/>
            <person name="Spormann A.M."/>
            <person name="Op Den Camp H."/>
            <person name="Overmann J."/>
            <person name="Amann R."/>
            <person name="Jetten M.S.M."/>
            <person name="Mascher T."/>
            <person name="Medema M.H."/>
            <person name="Devos D.P."/>
            <person name="Kaster A.-K."/>
            <person name="Ovreas L."/>
            <person name="Rohde M."/>
            <person name="Galperin M.Y."/>
            <person name="Jogler C."/>
        </authorList>
    </citation>
    <scope>NUCLEOTIDE SEQUENCE [LARGE SCALE GENOMIC DNA]</scope>
    <source>
        <strain evidence="2 3">Poly59</strain>
    </source>
</reference>
<evidence type="ECO:0000313" key="3">
    <source>
        <dbReference type="Proteomes" id="UP000317977"/>
    </source>
</evidence>
<feature type="compositionally biased region" description="Basic and acidic residues" evidence="1">
    <location>
        <begin position="55"/>
        <end position="65"/>
    </location>
</feature>
<comment type="caution">
    <text evidence="2">The sequence shown here is derived from an EMBL/GenBank/DDBJ whole genome shotgun (WGS) entry which is preliminary data.</text>
</comment>
<feature type="compositionally biased region" description="Gly residues" evidence="1">
    <location>
        <begin position="36"/>
        <end position="50"/>
    </location>
</feature>